<comment type="caution">
    <text evidence="2">The sequence shown here is derived from an EMBL/GenBank/DDBJ whole genome shotgun (WGS) entry which is preliminary data.</text>
</comment>
<dbReference type="EMBL" id="VWOJ01000001">
    <property type="protein sequence ID" value="KAA5804562.1"/>
    <property type="molecule type" value="Genomic_DNA"/>
</dbReference>
<feature type="transmembrane region" description="Helical" evidence="1">
    <location>
        <begin position="48"/>
        <end position="69"/>
    </location>
</feature>
<dbReference type="AlphaFoldDB" id="A0A5M6ZIA1"/>
<feature type="transmembrane region" description="Helical" evidence="1">
    <location>
        <begin position="75"/>
        <end position="97"/>
    </location>
</feature>
<evidence type="ECO:0000313" key="2">
    <source>
        <dbReference type="EMBL" id="KAA5804562.1"/>
    </source>
</evidence>
<gene>
    <name evidence="2" type="ORF">F1654_00700</name>
</gene>
<keyword evidence="1" id="KW-1133">Transmembrane helix</keyword>
<feature type="transmembrane region" description="Helical" evidence="1">
    <location>
        <begin position="6"/>
        <end position="36"/>
    </location>
</feature>
<name>A0A5M6ZIA1_9PROT</name>
<evidence type="ECO:0000256" key="1">
    <source>
        <dbReference type="SAM" id="Phobius"/>
    </source>
</evidence>
<proteinExistence type="predicted"/>
<keyword evidence="1" id="KW-0472">Membrane</keyword>
<protein>
    <submittedName>
        <fullName evidence="2">Uncharacterized protein</fullName>
    </submittedName>
</protein>
<accession>A0A5M6ZIA1</accession>
<evidence type="ECO:0000313" key="3">
    <source>
        <dbReference type="Proteomes" id="UP000325122"/>
    </source>
</evidence>
<organism evidence="2 3">
    <name type="scientific">Alkalicaulis satelles</name>
    <dbReference type="NCBI Taxonomy" id="2609175"/>
    <lineage>
        <taxon>Bacteria</taxon>
        <taxon>Pseudomonadati</taxon>
        <taxon>Pseudomonadota</taxon>
        <taxon>Alphaproteobacteria</taxon>
        <taxon>Maricaulales</taxon>
        <taxon>Maricaulaceae</taxon>
        <taxon>Alkalicaulis</taxon>
    </lineage>
</organism>
<keyword evidence="3" id="KW-1185">Reference proteome</keyword>
<keyword evidence="1" id="KW-0812">Transmembrane</keyword>
<sequence>MSIAKIVWAVSILAALVFAFVSFEYAGAILAVLGLASGYFVSADHRRGLLVAAIFLLLGHEALGAIPVLGEHLNAILGSYSNVLSAACVTVIVVVTVQRLMPAKSE</sequence>
<reference evidence="2 3" key="1">
    <citation type="submission" date="2019-09" db="EMBL/GenBank/DDBJ databases">
        <authorList>
            <person name="Kevbrin V."/>
            <person name="Grouzdev D.S."/>
        </authorList>
    </citation>
    <scope>NUCLEOTIDE SEQUENCE [LARGE SCALE GENOMIC DNA]</scope>
    <source>
        <strain evidence="2 3">G-192</strain>
    </source>
</reference>
<dbReference type="Proteomes" id="UP000325122">
    <property type="component" value="Unassembled WGS sequence"/>
</dbReference>
<dbReference type="RefSeq" id="WP_150021593.1">
    <property type="nucleotide sequence ID" value="NZ_VWOJ01000001.1"/>
</dbReference>